<evidence type="ECO:0000313" key="2">
    <source>
        <dbReference type="Proteomes" id="UP001596414"/>
    </source>
</evidence>
<evidence type="ECO:0000313" key="1">
    <source>
        <dbReference type="EMBL" id="MFC7126764.1"/>
    </source>
</evidence>
<organism evidence="1 2">
    <name type="scientific">Halovenus rubra</name>
    <dbReference type="NCBI Taxonomy" id="869890"/>
    <lineage>
        <taxon>Archaea</taxon>
        <taxon>Methanobacteriati</taxon>
        <taxon>Methanobacteriota</taxon>
        <taxon>Stenosarchaea group</taxon>
        <taxon>Halobacteria</taxon>
        <taxon>Halobacteriales</taxon>
        <taxon>Haloarculaceae</taxon>
        <taxon>Halovenus</taxon>
    </lineage>
</organism>
<comment type="caution">
    <text evidence="1">The sequence shown here is derived from an EMBL/GenBank/DDBJ whole genome shotgun (WGS) entry which is preliminary data.</text>
</comment>
<reference evidence="1 2" key="1">
    <citation type="journal article" date="2014" name="Int. J. Syst. Evol. Microbiol.">
        <title>Complete genome sequence of Corynebacterium casei LMG S-19264T (=DSM 44701T), isolated from a smear-ripened cheese.</title>
        <authorList>
            <consortium name="US DOE Joint Genome Institute (JGI-PGF)"/>
            <person name="Walter F."/>
            <person name="Albersmeier A."/>
            <person name="Kalinowski J."/>
            <person name="Ruckert C."/>
        </authorList>
    </citation>
    <scope>NUCLEOTIDE SEQUENCE [LARGE SCALE GENOMIC DNA]</scope>
    <source>
        <strain evidence="1 2">CGMCC 4.7215</strain>
    </source>
</reference>
<dbReference type="Proteomes" id="UP001596414">
    <property type="component" value="Unassembled WGS sequence"/>
</dbReference>
<sequence length="65" mass="7375">MGIVESALSEFELSDGTEYTVEYNEGDIIHIHAGPLRIECSEKEFQEFADATEDALLQLREEKNL</sequence>
<dbReference type="AlphaFoldDB" id="A0ABD5XA70"/>
<gene>
    <name evidence="1" type="ORF">ACFQJ7_12140</name>
</gene>
<dbReference type="RefSeq" id="WP_267637410.1">
    <property type="nucleotide sequence ID" value="NZ_JAODIY010000009.1"/>
</dbReference>
<accession>A0ABD5XA70</accession>
<name>A0ABD5XA70_9EURY</name>
<dbReference type="EMBL" id="JBHSZQ010000047">
    <property type="protein sequence ID" value="MFC7126764.1"/>
    <property type="molecule type" value="Genomic_DNA"/>
</dbReference>
<protein>
    <submittedName>
        <fullName evidence="1">Uncharacterized protein</fullName>
    </submittedName>
</protein>
<proteinExistence type="predicted"/>